<keyword evidence="2" id="KW-0560">Oxidoreductase</keyword>
<dbReference type="PRINTS" id="PR00080">
    <property type="entry name" value="SDRFAMILY"/>
</dbReference>
<dbReference type="GO" id="GO:0016491">
    <property type="term" value="F:oxidoreductase activity"/>
    <property type="evidence" value="ECO:0007669"/>
    <property type="project" value="UniProtKB-KW"/>
</dbReference>
<gene>
    <name evidence="4" type="ORF">ABS24_04755</name>
</gene>
<dbReference type="Pfam" id="PF00106">
    <property type="entry name" value="adh_short"/>
    <property type="match status" value="1"/>
</dbReference>
<evidence type="ECO:0000256" key="1">
    <source>
        <dbReference type="ARBA" id="ARBA00006484"/>
    </source>
</evidence>
<sequence>MDLKNKVVVVTGGGNGIGKALCEKFASLGAKVAVVDLECDAAQQVAESCKGLGLVADVGVEADIQSVVRDTEAQLGPIDIFISNAGVSFSDAPGWMAASASNEAWQKSWDVNVMAHVYAARAVIPGMIKRGGGYLVNVASGASLLCQIGDTAYSTTKTAALGFAESLAITHGDDNIKVSVVCPLYVATRMTEGGRGVSGTDRVMTAEDAAKSVLEGLEAGTFLIMPHDDLATYAQRKGADYDRWIMGMRRMRKGLVEQYPNYDYQR</sequence>
<dbReference type="Gene3D" id="3.40.50.720">
    <property type="entry name" value="NAD(P)-binding Rossmann-like Domain"/>
    <property type="match status" value="1"/>
</dbReference>
<evidence type="ECO:0000313" key="5">
    <source>
        <dbReference type="Proteomes" id="UP000051213"/>
    </source>
</evidence>
<dbReference type="PRINTS" id="PR00081">
    <property type="entry name" value="GDHRDH"/>
</dbReference>
<name>A0A0R2U1P6_9GAMM</name>
<dbReference type="AlphaFoldDB" id="A0A0R2U1P6"/>
<dbReference type="SUPFAM" id="SSF51735">
    <property type="entry name" value="NAD(P)-binding Rossmann-fold domains"/>
    <property type="match status" value="1"/>
</dbReference>
<dbReference type="PANTHER" id="PTHR43669:SF3">
    <property type="entry name" value="ALCOHOL DEHYDROGENASE, PUTATIVE (AFU_ORTHOLOGUE AFUA_3G03445)-RELATED"/>
    <property type="match status" value="1"/>
</dbReference>
<reference evidence="4 5" key="1">
    <citation type="submission" date="2015-10" db="EMBL/GenBank/DDBJ databases">
        <title>Metagenome-Assembled Genomes uncover a global brackish microbiome.</title>
        <authorList>
            <person name="Hugerth L.W."/>
            <person name="Larsson J."/>
            <person name="Alneberg J."/>
            <person name="Lindh M.V."/>
            <person name="Legrand C."/>
            <person name="Pinhassi J."/>
            <person name="Andersson A.F."/>
        </authorList>
    </citation>
    <scope>NUCLEOTIDE SEQUENCE [LARGE SCALE GENOMIC DNA]</scope>
    <source>
        <strain evidence="4">BACL26 MAG-121220-bin70</strain>
    </source>
</reference>
<dbReference type="CDD" id="cd05233">
    <property type="entry name" value="SDR_c"/>
    <property type="match status" value="1"/>
</dbReference>
<dbReference type="InterPro" id="IPR020904">
    <property type="entry name" value="Sc_DH/Rdtase_CS"/>
</dbReference>
<evidence type="ECO:0000256" key="2">
    <source>
        <dbReference type="ARBA" id="ARBA00023002"/>
    </source>
</evidence>
<dbReference type="Proteomes" id="UP000051213">
    <property type="component" value="Unassembled WGS sequence"/>
</dbReference>
<comment type="similarity">
    <text evidence="1 3">Belongs to the short-chain dehydrogenases/reductases (SDR) family.</text>
</comment>
<proteinExistence type="inferred from homology"/>
<dbReference type="InterPro" id="IPR036291">
    <property type="entry name" value="NAD(P)-bd_dom_sf"/>
</dbReference>
<accession>A0A0R2U1P6</accession>
<evidence type="ECO:0000313" key="4">
    <source>
        <dbReference type="EMBL" id="KRO93349.1"/>
    </source>
</evidence>
<protein>
    <submittedName>
        <fullName evidence="4">Short-chain dehydrogenase</fullName>
    </submittedName>
</protein>
<dbReference type="PANTHER" id="PTHR43669">
    <property type="entry name" value="5-KETO-D-GLUCONATE 5-REDUCTASE"/>
    <property type="match status" value="1"/>
</dbReference>
<organism evidence="4 5">
    <name type="scientific">SAR92 bacterium BACL26 MAG-121220-bin70</name>
    <dbReference type="NCBI Taxonomy" id="1655626"/>
    <lineage>
        <taxon>Bacteria</taxon>
        <taxon>Pseudomonadati</taxon>
        <taxon>Pseudomonadota</taxon>
        <taxon>Gammaproteobacteria</taxon>
        <taxon>Cellvibrionales</taxon>
        <taxon>Porticoccaceae</taxon>
        <taxon>SAR92 clade</taxon>
    </lineage>
</organism>
<dbReference type="InterPro" id="IPR002347">
    <property type="entry name" value="SDR_fam"/>
</dbReference>
<dbReference type="EMBL" id="LICA01000267">
    <property type="protein sequence ID" value="KRO93349.1"/>
    <property type="molecule type" value="Genomic_DNA"/>
</dbReference>
<comment type="caution">
    <text evidence="4">The sequence shown here is derived from an EMBL/GenBank/DDBJ whole genome shotgun (WGS) entry which is preliminary data.</text>
</comment>
<dbReference type="PROSITE" id="PS00061">
    <property type="entry name" value="ADH_SHORT"/>
    <property type="match status" value="1"/>
</dbReference>
<evidence type="ECO:0000256" key="3">
    <source>
        <dbReference type="RuleBase" id="RU000363"/>
    </source>
</evidence>